<dbReference type="AlphaFoldDB" id="A0A5P1FCG4"/>
<comment type="similarity">
    <text evidence="1">Belongs to the FHY3/FAR1 family.</text>
</comment>
<protein>
    <recommendedName>
        <fullName evidence="1">Protein FAR1-RELATED SEQUENCE</fullName>
    </recommendedName>
</protein>
<keyword evidence="3" id="KW-1185">Reference proteome</keyword>
<dbReference type="Gramene" id="ONK74250">
    <property type="protein sequence ID" value="ONK74250"/>
    <property type="gene ID" value="A4U43_C03F4330"/>
</dbReference>
<evidence type="ECO:0000313" key="3">
    <source>
        <dbReference type="Proteomes" id="UP000243459"/>
    </source>
</evidence>
<keyword evidence="1" id="KW-0479">Metal-binding</keyword>
<dbReference type="PANTHER" id="PTHR31669">
    <property type="entry name" value="PROTEIN FAR1-RELATED SEQUENCE 10-RELATED"/>
    <property type="match status" value="1"/>
</dbReference>
<comment type="function">
    <text evidence="1">Putative transcription activator involved in regulating light control of development.</text>
</comment>
<evidence type="ECO:0000313" key="2">
    <source>
        <dbReference type="EMBL" id="ONK74250.1"/>
    </source>
</evidence>
<organism evidence="2 3">
    <name type="scientific">Asparagus officinalis</name>
    <name type="common">Garden asparagus</name>
    <dbReference type="NCBI Taxonomy" id="4686"/>
    <lineage>
        <taxon>Eukaryota</taxon>
        <taxon>Viridiplantae</taxon>
        <taxon>Streptophyta</taxon>
        <taxon>Embryophyta</taxon>
        <taxon>Tracheophyta</taxon>
        <taxon>Spermatophyta</taxon>
        <taxon>Magnoliopsida</taxon>
        <taxon>Liliopsida</taxon>
        <taxon>Asparagales</taxon>
        <taxon>Asparagaceae</taxon>
        <taxon>Asparagoideae</taxon>
        <taxon>Asparagus</taxon>
    </lineage>
</organism>
<keyword evidence="1" id="KW-0863">Zinc-finger</keyword>
<name>A0A5P1FCG4_ASPOF</name>
<keyword evidence="1" id="KW-0862">Zinc</keyword>
<dbReference type="GO" id="GO:0005634">
    <property type="term" value="C:nucleus"/>
    <property type="evidence" value="ECO:0007669"/>
    <property type="project" value="UniProtKB-SubCell"/>
</dbReference>
<comment type="subcellular location">
    <subcellularLocation>
        <location evidence="1">Nucleus</location>
    </subcellularLocation>
</comment>
<dbReference type="InterPro" id="IPR031052">
    <property type="entry name" value="FHY3/FAR1"/>
</dbReference>
<reference evidence="3" key="1">
    <citation type="journal article" date="2017" name="Nat. Commun.">
        <title>The asparagus genome sheds light on the origin and evolution of a young Y chromosome.</title>
        <authorList>
            <person name="Harkess A."/>
            <person name="Zhou J."/>
            <person name="Xu C."/>
            <person name="Bowers J.E."/>
            <person name="Van der Hulst R."/>
            <person name="Ayyampalayam S."/>
            <person name="Mercati F."/>
            <person name="Riccardi P."/>
            <person name="McKain M.R."/>
            <person name="Kakrana A."/>
            <person name="Tang H."/>
            <person name="Ray J."/>
            <person name="Groenendijk J."/>
            <person name="Arikit S."/>
            <person name="Mathioni S.M."/>
            <person name="Nakano M."/>
            <person name="Shan H."/>
            <person name="Telgmann-Rauber A."/>
            <person name="Kanno A."/>
            <person name="Yue Z."/>
            <person name="Chen H."/>
            <person name="Li W."/>
            <person name="Chen Y."/>
            <person name="Xu X."/>
            <person name="Zhang Y."/>
            <person name="Luo S."/>
            <person name="Chen H."/>
            <person name="Gao J."/>
            <person name="Mao Z."/>
            <person name="Pires J.C."/>
            <person name="Luo M."/>
            <person name="Kudrna D."/>
            <person name="Wing R.A."/>
            <person name="Meyers B.C."/>
            <person name="Yi K."/>
            <person name="Kong H."/>
            <person name="Lavrijsen P."/>
            <person name="Sunseri F."/>
            <person name="Falavigna A."/>
            <person name="Ye Y."/>
            <person name="Leebens-Mack J.H."/>
            <person name="Chen G."/>
        </authorList>
    </citation>
    <scope>NUCLEOTIDE SEQUENCE [LARGE SCALE GENOMIC DNA]</scope>
    <source>
        <strain evidence="3">cv. DH0086</strain>
    </source>
</reference>
<proteinExistence type="inferred from homology"/>
<sequence>MLPEEYFLRRWTKNAKSGTQIDEQSSEVQNGYQQSVTSRYNDLCQDAIKCAERGATSVEIYKAAKDALHRAFTEIVSVERNSGRGAQRDAININEEITLDEAMGDQSLHDRSLQDPGRKPVNNLLGQFLGTSWSPM</sequence>
<dbReference type="GO" id="GO:0006355">
    <property type="term" value="P:regulation of DNA-templated transcription"/>
    <property type="evidence" value="ECO:0007669"/>
    <property type="project" value="UniProtKB-UniRule"/>
</dbReference>
<keyword evidence="1" id="KW-0539">Nucleus</keyword>
<dbReference type="PANTHER" id="PTHR31669:SF293">
    <property type="entry name" value="PROTEIN FAR1-RELATED SEQUENCE"/>
    <property type="match status" value="1"/>
</dbReference>
<dbReference type="GO" id="GO:0008270">
    <property type="term" value="F:zinc ion binding"/>
    <property type="evidence" value="ECO:0007669"/>
    <property type="project" value="UniProtKB-UniRule"/>
</dbReference>
<evidence type="ECO:0000256" key="1">
    <source>
        <dbReference type="RuleBase" id="RU367018"/>
    </source>
</evidence>
<accession>A0A5P1FCG4</accession>
<dbReference type="EMBL" id="CM007383">
    <property type="protein sequence ID" value="ONK74250.1"/>
    <property type="molecule type" value="Genomic_DNA"/>
</dbReference>
<dbReference type="Proteomes" id="UP000243459">
    <property type="component" value="Chromosome 3"/>
</dbReference>
<gene>
    <name evidence="2" type="ORF">A4U43_C03F4330</name>
</gene>